<evidence type="ECO:0000313" key="2">
    <source>
        <dbReference type="EMBL" id="SIQ34894.1"/>
    </source>
</evidence>
<name>A0A1N6S1E6_AQUAC</name>
<protein>
    <recommendedName>
        <fullName evidence="1">GGDEF domain-containing protein</fullName>
    </recommendedName>
</protein>
<dbReference type="InterPro" id="IPR000160">
    <property type="entry name" value="GGDEF_dom"/>
</dbReference>
<dbReference type="SUPFAM" id="SSF55073">
    <property type="entry name" value="Nucleotide cyclase"/>
    <property type="match status" value="1"/>
</dbReference>
<dbReference type="Proteomes" id="UP000185841">
    <property type="component" value="Unassembled WGS sequence"/>
</dbReference>
<reference evidence="2 3" key="1">
    <citation type="submission" date="2017-01" db="EMBL/GenBank/DDBJ databases">
        <authorList>
            <person name="Mah S.A."/>
            <person name="Swanson W.J."/>
            <person name="Moy G.W."/>
            <person name="Vacquier V.D."/>
        </authorList>
    </citation>
    <scope>NUCLEOTIDE SEQUENCE [LARGE SCALE GENOMIC DNA]</scope>
    <source>
        <strain evidence="2 3">RU36E</strain>
    </source>
</reference>
<dbReference type="AlphaFoldDB" id="A0A1N6S1E6"/>
<dbReference type="PROSITE" id="PS50887">
    <property type="entry name" value="GGDEF"/>
    <property type="match status" value="1"/>
</dbReference>
<evidence type="ECO:0000313" key="3">
    <source>
        <dbReference type="Proteomes" id="UP000185841"/>
    </source>
</evidence>
<dbReference type="EMBL" id="FTMP01000003">
    <property type="protein sequence ID" value="SIQ34894.1"/>
    <property type="molecule type" value="Genomic_DNA"/>
</dbReference>
<dbReference type="Gene3D" id="3.30.70.270">
    <property type="match status" value="1"/>
</dbReference>
<organism evidence="2 3">
    <name type="scientific">Aquipseudomonas alcaligenes</name>
    <name type="common">Pseudomonas alcaligenes</name>
    <dbReference type="NCBI Taxonomy" id="43263"/>
    <lineage>
        <taxon>Bacteria</taxon>
        <taxon>Pseudomonadati</taxon>
        <taxon>Pseudomonadota</taxon>
        <taxon>Gammaproteobacteria</taxon>
        <taxon>Pseudomonadales</taxon>
        <taxon>Pseudomonadaceae</taxon>
        <taxon>Aquipseudomonas</taxon>
    </lineage>
</organism>
<sequence>MLLCLAQCLNERVDPARDFVGHIGGDDFLLVLGPDTWRERLNQLQEDFQAQCRRFYREEHLQAGCFVSHNRQGRREEFALLSLSIGVVQLHPQSCARLDAAQLAGLASEAKRQAKAVPGYSLHILDTLSLSA</sequence>
<dbReference type="InterPro" id="IPR029787">
    <property type="entry name" value="Nucleotide_cyclase"/>
</dbReference>
<evidence type="ECO:0000259" key="1">
    <source>
        <dbReference type="PROSITE" id="PS50887"/>
    </source>
</evidence>
<feature type="domain" description="GGDEF" evidence="1">
    <location>
        <begin position="1"/>
        <end position="127"/>
    </location>
</feature>
<gene>
    <name evidence="2" type="ORF">SAMN05878282_103299</name>
</gene>
<proteinExistence type="predicted"/>
<dbReference type="InterPro" id="IPR043128">
    <property type="entry name" value="Rev_trsase/Diguanyl_cyclase"/>
</dbReference>
<accession>A0A1N6S1E6</accession>